<dbReference type="InterPro" id="IPR000719">
    <property type="entry name" value="Prot_kinase_dom"/>
</dbReference>
<dbReference type="PROSITE" id="PS00107">
    <property type="entry name" value="PROTEIN_KINASE_ATP"/>
    <property type="match status" value="1"/>
</dbReference>
<dbReference type="InterPro" id="IPR017441">
    <property type="entry name" value="Protein_kinase_ATP_BS"/>
</dbReference>
<feature type="region of interest" description="Disordered" evidence="8">
    <location>
        <begin position="508"/>
        <end position="561"/>
    </location>
</feature>
<feature type="compositionally biased region" description="Polar residues" evidence="8">
    <location>
        <begin position="449"/>
        <end position="458"/>
    </location>
</feature>
<organism evidence="10 11">
    <name type="scientific">Rhizopus microsporus</name>
    <dbReference type="NCBI Taxonomy" id="58291"/>
    <lineage>
        <taxon>Eukaryota</taxon>
        <taxon>Fungi</taxon>
        <taxon>Fungi incertae sedis</taxon>
        <taxon>Mucoromycota</taxon>
        <taxon>Mucoromycotina</taxon>
        <taxon>Mucoromycetes</taxon>
        <taxon>Mucorales</taxon>
        <taxon>Mucorineae</taxon>
        <taxon>Rhizopodaceae</taxon>
        <taxon>Rhizopus</taxon>
    </lineage>
</organism>
<feature type="domain" description="Protein kinase" evidence="9">
    <location>
        <begin position="33"/>
        <end position="308"/>
    </location>
</feature>
<evidence type="ECO:0000256" key="3">
    <source>
        <dbReference type="ARBA" id="ARBA00022679"/>
    </source>
</evidence>
<dbReference type="SUPFAM" id="SSF56112">
    <property type="entry name" value="Protein kinase-like (PK-like)"/>
    <property type="match status" value="1"/>
</dbReference>
<dbReference type="VEuPathDB" id="FungiDB:BCV72DRAFT_248476"/>
<dbReference type="Gene3D" id="1.10.510.10">
    <property type="entry name" value="Transferase(Phosphotransferase) domain 1"/>
    <property type="match status" value="1"/>
</dbReference>
<dbReference type="SMART" id="SM00220">
    <property type="entry name" value="S_TKc"/>
    <property type="match status" value="1"/>
</dbReference>
<dbReference type="GO" id="GO:0005524">
    <property type="term" value="F:ATP binding"/>
    <property type="evidence" value="ECO:0007669"/>
    <property type="project" value="UniProtKB-UniRule"/>
</dbReference>
<dbReference type="GO" id="GO:0005737">
    <property type="term" value="C:cytoplasm"/>
    <property type="evidence" value="ECO:0007669"/>
    <property type="project" value="TreeGrafter"/>
</dbReference>
<sequence length="750" mass="82837">MVAETESIPPATVVNKTNEPNHLTVPVKAIGNYTLQQSLGKGSMGKVKLGVHNVTGEKIAVKIVPRANLQMFNSPPYTNGKSIQQIAKEKAREENRELRTIREAHMMMLLKHPNIVGLKDLVIQGPYFYILMDYVGGGQLLHYIVKRQRLSDRRTRLFTRQIVSALDYLHRNSIVHRDLKIENIMIDKSGRQIKIIDFGLSNLFCPERLLTTYCGSLYFAAPELLRANPYRGPEVDIWSLGVVIYVMATGAVPFDDKSMPGLHEKIKKGHVTYPSHMSEECKDLLSKIFITDPSKRIIMTDIIHHPWLNKDAAPIKNHMPLRKPLTLPLDPKVIERMSQGFQLGTTEDIEQKLTLIIQSPVYKNALQYIEDCHAKKPLTPPLSYQEINDGIVYDDPQSVPAAYHPYLSLYYLAAEKQASQEHQAAHRVRSIKRSLSRKGSVESIGGGTSSARSSQTSLVDEAPHRPLAEVPINQTPITIASSAAISTNYLSRIQRWLRSSLSQHQLPSESHVFAVPPPSLPQSDHQPNTHTNTTTTTTTTTATAVAAEDSPKSLTPSNSAEKDITTFYTDTDDNTTLTATAGSGAHTSNKSLFRKLSKAILRKESSKSLNKKSSNLNHPPASNHSTTTATTSDSSDSSSEAIDKEDIPPPVPPKDNINYTYARGTTTVQPPPGMSVATLTSRQTAHTVDFNTAIAQAKEGPKQTLPPTPQLSRSSSLAVNSNHRRKGSVTRLTGKIGSWLNRSSSVKHHS</sequence>
<name>A0A1X0SE75_RHIZD</name>
<dbReference type="OMA" id="HISDCHA"/>
<dbReference type="GO" id="GO:0000226">
    <property type="term" value="P:microtubule cytoskeleton organization"/>
    <property type="evidence" value="ECO:0007669"/>
    <property type="project" value="TreeGrafter"/>
</dbReference>
<feature type="region of interest" description="Disordered" evidence="8">
    <location>
        <begin position="605"/>
        <end position="675"/>
    </location>
</feature>
<dbReference type="Proteomes" id="UP000242381">
    <property type="component" value="Unassembled WGS sequence"/>
</dbReference>
<proteinExistence type="inferred from homology"/>
<reference evidence="10 11" key="1">
    <citation type="journal article" date="2016" name="Proc. Natl. Acad. Sci. U.S.A.">
        <title>Lipid metabolic changes in an early divergent fungus govern the establishment of a mutualistic symbiosis with endobacteria.</title>
        <authorList>
            <person name="Lastovetsky O.A."/>
            <person name="Gaspar M.L."/>
            <person name="Mondo S.J."/>
            <person name="LaButti K.M."/>
            <person name="Sandor L."/>
            <person name="Grigoriev I.V."/>
            <person name="Henry S.A."/>
            <person name="Pawlowska T.E."/>
        </authorList>
    </citation>
    <scope>NUCLEOTIDE SEQUENCE [LARGE SCALE GENOMIC DNA]</scope>
    <source>
        <strain evidence="10 11">ATCC 11559</strain>
    </source>
</reference>
<keyword evidence="2" id="KW-0723">Serine/threonine-protein kinase</keyword>
<evidence type="ECO:0000256" key="4">
    <source>
        <dbReference type="ARBA" id="ARBA00022741"/>
    </source>
</evidence>
<protein>
    <submittedName>
        <fullName evidence="10">Pkinase-domain-containing protein</fullName>
    </submittedName>
</protein>
<dbReference type="PANTHER" id="PTHR24346">
    <property type="entry name" value="MAP/MICROTUBULE AFFINITY-REGULATING KINASE"/>
    <property type="match status" value="1"/>
</dbReference>
<feature type="compositionally biased region" description="Low complexity" evidence="8">
    <location>
        <begin position="625"/>
        <end position="639"/>
    </location>
</feature>
<feature type="compositionally biased region" description="Polar residues" evidence="8">
    <location>
        <begin position="657"/>
        <end position="668"/>
    </location>
</feature>
<keyword evidence="6 7" id="KW-0067">ATP-binding</keyword>
<feature type="region of interest" description="Disordered" evidence="8">
    <location>
        <begin position="429"/>
        <end position="459"/>
    </location>
</feature>
<keyword evidence="3" id="KW-0808">Transferase</keyword>
<dbReference type="PROSITE" id="PS00108">
    <property type="entry name" value="PROTEIN_KINASE_ST"/>
    <property type="match status" value="1"/>
</dbReference>
<comment type="similarity">
    <text evidence="1">Belongs to the protein kinase superfamily. CAMK Ser/Thr protein kinase family. NIM1 subfamily.</text>
</comment>
<keyword evidence="5 10" id="KW-0418">Kinase</keyword>
<evidence type="ECO:0000256" key="5">
    <source>
        <dbReference type="ARBA" id="ARBA00022777"/>
    </source>
</evidence>
<evidence type="ECO:0000259" key="9">
    <source>
        <dbReference type="PROSITE" id="PS50011"/>
    </source>
</evidence>
<evidence type="ECO:0000313" key="11">
    <source>
        <dbReference type="Proteomes" id="UP000242381"/>
    </source>
</evidence>
<feature type="compositionally biased region" description="Low complexity" evidence="8">
    <location>
        <begin position="529"/>
        <end position="547"/>
    </location>
</feature>
<evidence type="ECO:0000256" key="6">
    <source>
        <dbReference type="ARBA" id="ARBA00022840"/>
    </source>
</evidence>
<dbReference type="PANTHER" id="PTHR24346:SF82">
    <property type="entry name" value="KP78A-RELATED"/>
    <property type="match status" value="1"/>
</dbReference>
<dbReference type="GO" id="GO:0035556">
    <property type="term" value="P:intracellular signal transduction"/>
    <property type="evidence" value="ECO:0007669"/>
    <property type="project" value="TreeGrafter"/>
</dbReference>
<dbReference type="Pfam" id="PF00069">
    <property type="entry name" value="Pkinase"/>
    <property type="match status" value="1"/>
</dbReference>
<dbReference type="PROSITE" id="PS50011">
    <property type="entry name" value="PROTEIN_KINASE_DOM"/>
    <property type="match status" value="1"/>
</dbReference>
<dbReference type="AlphaFoldDB" id="A0A1X0SE75"/>
<evidence type="ECO:0000256" key="1">
    <source>
        <dbReference type="ARBA" id="ARBA00010791"/>
    </source>
</evidence>
<feature type="region of interest" description="Disordered" evidence="8">
    <location>
        <begin position="697"/>
        <end position="735"/>
    </location>
</feature>
<dbReference type="EMBL" id="KV921265">
    <property type="protein sequence ID" value="ORE22614.1"/>
    <property type="molecule type" value="Genomic_DNA"/>
</dbReference>
<feature type="compositionally biased region" description="Low complexity" evidence="8">
    <location>
        <begin position="607"/>
        <end position="617"/>
    </location>
</feature>
<evidence type="ECO:0000256" key="2">
    <source>
        <dbReference type="ARBA" id="ARBA00022527"/>
    </source>
</evidence>
<dbReference type="FunFam" id="1.10.510.10:FF:000571">
    <property type="entry name" value="Maternal embryonic leucine zipper kinase"/>
    <property type="match status" value="1"/>
</dbReference>
<gene>
    <name evidence="10" type="ORF">BCV71DRAFT_209134</name>
</gene>
<dbReference type="InterPro" id="IPR011009">
    <property type="entry name" value="Kinase-like_dom_sf"/>
</dbReference>
<dbReference type="InterPro" id="IPR008271">
    <property type="entry name" value="Ser/Thr_kinase_AS"/>
</dbReference>
<dbReference type="GO" id="GO:0004674">
    <property type="term" value="F:protein serine/threonine kinase activity"/>
    <property type="evidence" value="ECO:0007669"/>
    <property type="project" value="UniProtKB-KW"/>
</dbReference>
<keyword evidence="4 7" id="KW-0547">Nucleotide-binding</keyword>
<feature type="compositionally biased region" description="Polar residues" evidence="8">
    <location>
        <begin position="710"/>
        <end position="721"/>
    </location>
</feature>
<evidence type="ECO:0000313" key="10">
    <source>
        <dbReference type="EMBL" id="ORE22614.1"/>
    </source>
</evidence>
<accession>A0A1X0SE75</accession>
<evidence type="ECO:0000256" key="8">
    <source>
        <dbReference type="SAM" id="MobiDB-lite"/>
    </source>
</evidence>
<feature type="binding site" evidence="7">
    <location>
        <position position="62"/>
    </location>
    <ligand>
        <name>ATP</name>
        <dbReference type="ChEBI" id="CHEBI:30616"/>
    </ligand>
</feature>
<evidence type="ECO:0000256" key="7">
    <source>
        <dbReference type="PROSITE-ProRule" id="PRU10141"/>
    </source>
</evidence>